<dbReference type="PANTHER" id="PTHR31131">
    <property type="entry name" value="CHROMOSOME 1, WHOLE GENOME SHOTGUN SEQUENCE"/>
    <property type="match status" value="1"/>
</dbReference>
<feature type="region of interest" description="Disordered" evidence="1">
    <location>
        <begin position="402"/>
        <end position="424"/>
    </location>
</feature>
<dbReference type="PANTHER" id="PTHR31131:SF6">
    <property type="entry name" value="CASTOR ACT DOMAIN-CONTAINING PROTEIN"/>
    <property type="match status" value="1"/>
</dbReference>
<dbReference type="AlphaFoldDB" id="A0A9W9IS83"/>
<dbReference type="SUPFAM" id="SSF55021">
    <property type="entry name" value="ACT-like"/>
    <property type="match status" value="1"/>
</dbReference>
<evidence type="ECO:0000259" key="2">
    <source>
        <dbReference type="Pfam" id="PF13840"/>
    </source>
</evidence>
<reference evidence="3" key="1">
    <citation type="submission" date="2022-11" db="EMBL/GenBank/DDBJ databases">
        <authorList>
            <person name="Petersen C."/>
        </authorList>
    </citation>
    <scope>NUCLEOTIDE SEQUENCE</scope>
    <source>
        <strain evidence="3">IBT 21917</strain>
    </source>
</reference>
<name>A0A9W9IS83_9EURO</name>
<accession>A0A9W9IS83</accession>
<comment type="caution">
    <text evidence="3">The sequence shown here is derived from an EMBL/GenBank/DDBJ whole genome shotgun (WGS) entry which is preliminary data.</text>
</comment>
<feature type="domain" description="CASTOR ACT" evidence="2">
    <location>
        <begin position="121"/>
        <end position="181"/>
    </location>
</feature>
<dbReference type="Gene3D" id="3.30.2130.10">
    <property type="entry name" value="VC0802-like"/>
    <property type="match status" value="1"/>
</dbReference>
<dbReference type="GO" id="GO:0046394">
    <property type="term" value="P:carboxylic acid biosynthetic process"/>
    <property type="evidence" value="ECO:0007669"/>
    <property type="project" value="UniProtKB-ARBA"/>
</dbReference>
<dbReference type="InterPro" id="IPR027795">
    <property type="entry name" value="CASTOR_ACT_dom"/>
</dbReference>
<dbReference type="InterPro" id="IPR051719">
    <property type="entry name" value="CASTOR_mTORC1"/>
</dbReference>
<dbReference type="EMBL" id="JAPQKO010000001">
    <property type="protein sequence ID" value="KAJ5182997.1"/>
    <property type="molecule type" value="Genomic_DNA"/>
</dbReference>
<organism evidence="3 4">
    <name type="scientific">Penicillium capsulatum</name>
    <dbReference type="NCBI Taxonomy" id="69766"/>
    <lineage>
        <taxon>Eukaryota</taxon>
        <taxon>Fungi</taxon>
        <taxon>Dikarya</taxon>
        <taxon>Ascomycota</taxon>
        <taxon>Pezizomycotina</taxon>
        <taxon>Eurotiomycetes</taxon>
        <taxon>Eurotiomycetidae</taxon>
        <taxon>Eurotiales</taxon>
        <taxon>Aspergillaceae</taxon>
        <taxon>Penicillium</taxon>
    </lineage>
</organism>
<dbReference type="Proteomes" id="UP001146351">
    <property type="component" value="Unassembled WGS sequence"/>
</dbReference>
<dbReference type="OrthoDB" id="58529at2759"/>
<protein>
    <recommendedName>
        <fullName evidence="2">CASTOR ACT domain-containing protein</fullName>
    </recommendedName>
</protein>
<proteinExistence type="predicted"/>
<evidence type="ECO:0000313" key="4">
    <source>
        <dbReference type="Proteomes" id="UP001146351"/>
    </source>
</evidence>
<sequence>MDQSMTLIDAQVHVLDERLVLVHIPLELYPYFFKAVLSLIFDEIAPLDEMAPAGEDLEDVDNDDESDRGLEPRQPAFLNVSITPVEVSVICPRRLVEKYFDPLIRELGQLDSSLQSRLGISKNDYIAMQVLGQGLEAGKRVLELTSPLAMAGISIFFISTYFSDYILVPLRSKASVISALESRGFHFENATAAFVNPVSPTSPSTEKSLGELIPPATPPPSTVAELQTRTFENLRKRQISPYVDDTLRLVQCAAHHQYHHEEESSMSILRDALATVLLVDNPRFLSLTLAALDPAASLLLEKRLLPRFARSTGLARDYEDGSGLLLGSKEDYLIPIMLDLRDLPLEASGIVCGVAGRLAEATNAPRTPLSPVPSTVASSESSIVGSVPALFDSFGTRLALGGSPEKRAPTHSLALPPQTHRLKPELDPSADAVEISFLSTARAGTIIVGEDELRRAIDALEAEKALNTPAESDADALGHVKVDRASSPA</sequence>
<dbReference type="GO" id="GO:0006520">
    <property type="term" value="P:amino acid metabolic process"/>
    <property type="evidence" value="ECO:0007669"/>
    <property type="project" value="UniProtKB-ARBA"/>
</dbReference>
<gene>
    <name evidence="3" type="ORF">N7492_000613</name>
</gene>
<evidence type="ECO:0000256" key="1">
    <source>
        <dbReference type="SAM" id="MobiDB-lite"/>
    </source>
</evidence>
<dbReference type="Pfam" id="PF13840">
    <property type="entry name" value="ACT_7"/>
    <property type="match status" value="1"/>
</dbReference>
<dbReference type="InterPro" id="IPR045865">
    <property type="entry name" value="ACT-like_dom_sf"/>
</dbReference>
<evidence type="ECO:0000313" key="3">
    <source>
        <dbReference type="EMBL" id="KAJ5182997.1"/>
    </source>
</evidence>
<keyword evidence="4" id="KW-1185">Reference proteome</keyword>
<reference evidence="3" key="2">
    <citation type="journal article" date="2023" name="IMA Fungus">
        <title>Comparative genomic study of the Penicillium genus elucidates a diverse pangenome and 15 lateral gene transfer events.</title>
        <authorList>
            <person name="Petersen C."/>
            <person name="Sorensen T."/>
            <person name="Nielsen M.R."/>
            <person name="Sondergaard T.E."/>
            <person name="Sorensen J.L."/>
            <person name="Fitzpatrick D.A."/>
            <person name="Frisvad J.C."/>
            <person name="Nielsen K.L."/>
        </authorList>
    </citation>
    <scope>NUCLEOTIDE SEQUENCE</scope>
    <source>
        <strain evidence="3">IBT 21917</strain>
    </source>
</reference>